<dbReference type="GO" id="GO:0006281">
    <property type="term" value="P:DNA repair"/>
    <property type="evidence" value="ECO:0007669"/>
    <property type="project" value="TreeGrafter"/>
</dbReference>
<feature type="region of interest" description="Disordered" evidence="5">
    <location>
        <begin position="227"/>
        <end position="265"/>
    </location>
</feature>
<dbReference type="PROSITE" id="PS50089">
    <property type="entry name" value="ZF_RING_2"/>
    <property type="match status" value="1"/>
</dbReference>
<dbReference type="InterPro" id="IPR013083">
    <property type="entry name" value="Znf_RING/FYVE/PHD"/>
</dbReference>
<keyword evidence="1" id="KW-0479">Metal-binding</keyword>
<organism evidence="7 8">
    <name type="scientific">Dictyostelium firmibasis</name>
    <dbReference type="NCBI Taxonomy" id="79012"/>
    <lineage>
        <taxon>Eukaryota</taxon>
        <taxon>Amoebozoa</taxon>
        <taxon>Evosea</taxon>
        <taxon>Eumycetozoa</taxon>
        <taxon>Dictyostelia</taxon>
        <taxon>Dictyosteliales</taxon>
        <taxon>Dictyosteliaceae</taxon>
        <taxon>Dictyostelium</taxon>
    </lineage>
</organism>
<feature type="compositionally biased region" description="Low complexity" evidence="5">
    <location>
        <begin position="245"/>
        <end position="265"/>
    </location>
</feature>
<dbReference type="GO" id="GO:0008270">
    <property type="term" value="F:zinc ion binding"/>
    <property type="evidence" value="ECO:0007669"/>
    <property type="project" value="UniProtKB-KW"/>
</dbReference>
<dbReference type="Proteomes" id="UP001344447">
    <property type="component" value="Unassembled WGS sequence"/>
</dbReference>
<name>A0AAN7U558_9MYCE</name>
<dbReference type="EMBL" id="JAVFKY010000003">
    <property type="protein sequence ID" value="KAK5579045.1"/>
    <property type="molecule type" value="Genomic_DNA"/>
</dbReference>
<dbReference type="InterPro" id="IPR017907">
    <property type="entry name" value="Znf_RING_CS"/>
</dbReference>
<dbReference type="GO" id="GO:0005675">
    <property type="term" value="C:transcription factor TFIIH holo complex"/>
    <property type="evidence" value="ECO:0007669"/>
    <property type="project" value="TreeGrafter"/>
</dbReference>
<keyword evidence="8" id="KW-1185">Reference proteome</keyword>
<feature type="domain" description="RING-type" evidence="6">
    <location>
        <begin position="9"/>
        <end position="54"/>
    </location>
</feature>
<gene>
    <name evidence="7" type="ORF">RB653_008723</name>
</gene>
<dbReference type="AlphaFoldDB" id="A0AAN7U558"/>
<dbReference type="FunFam" id="3.30.40.10:FF:000572">
    <property type="entry name" value="CDK-activating kinase assembly factor MAT1"/>
    <property type="match status" value="1"/>
</dbReference>
<evidence type="ECO:0000259" key="6">
    <source>
        <dbReference type="PROSITE" id="PS50089"/>
    </source>
</evidence>
<evidence type="ECO:0000256" key="1">
    <source>
        <dbReference type="ARBA" id="ARBA00022723"/>
    </source>
</evidence>
<dbReference type="PANTHER" id="PTHR12683:SF13">
    <property type="entry name" value="CDK-ACTIVATING KINASE ASSEMBLY FACTOR MAT1"/>
    <property type="match status" value="1"/>
</dbReference>
<accession>A0AAN7U558</accession>
<dbReference type="Gene3D" id="3.30.40.10">
    <property type="entry name" value="Zinc/RING finger domain, C3HC4 (zinc finger)"/>
    <property type="match status" value="1"/>
</dbReference>
<sequence length="328" mass="37666">MNIYDDDQCIKCNSGLYLNPNMRLLTSPCGHKYCESCVQLAYMKDSVIQCLGCTAQIRKQSFINQRYDDTGLEKENSIRKKYLKEFNKTRKDFSSLVEYNNFLEMVEDLIFDAIEGGDLAAVSEQKLKEYQKANQASIATNKKAKEEEDTLIASRIADEQRLISEKRNKFLIEDQKELNTKKLESQKAMDDLAKGKISAKELKEIDKKKAAAAAKLAAAAATSIVNEPLPPIHETDKQSQAFSYQPQYKPGQQQQQQTPTNQQLQQQLQQQQQVLLQMQYNEPQPLGEFKYDEMALKNLIPTPQQSDVAGFKQKYIRQRAFEEAFQYL</sequence>
<reference evidence="7 8" key="1">
    <citation type="submission" date="2023-11" db="EMBL/GenBank/DDBJ databases">
        <title>Dfirmibasis_genome.</title>
        <authorList>
            <person name="Edelbroek B."/>
            <person name="Kjellin J."/>
            <person name="Jerlstrom-Hultqvist J."/>
            <person name="Soderbom F."/>
        </authorList>
    </citation>
    <scope>NUCLEOTIDE SEQUENCE [LARGE SCALE GENOMIC DNA]</scope>
    <source>
        <strain evidence="7 8">TNS-C-14</strain>
    </source>
</reference>
<proteinExistence type="predicted"/>
<dbReference type="PROSITE" id="PS00518">
    <property type="entry name" value="ZF_RING_1"/>
    <property type="match status" value="1"/>
</dbReference>
<dbReference type="SUPFAM" id="SSF57850">
    <property type="entry name" value="RING/U-box"/>
    <property type="match status" value="1"/>
</dbReference>
<evidence type="ECO:0000256" key="5">
    <source>
        <dbReference type="SAM" id="MobiDB-lite"/>
    </source>
</evidence>
<evidence type="ECO:0000313" key="8">
    <source>
        <dbReference type="Proteomes" id="UP001344447"/>
    </source>
</evidence>
<dbReference type="Pfam" id="PF17121">
    <property type="entry name" value="zf-C3HC4_5"/>
    <property type="match status" value="1"/>
</dbReference>
<evidence type="ECO:0000313" key="7">
    <source>
        <dbReference type="EMBL" id="KAK5579045.1"/>
    </source>
</evidence>
<keyword evidence="3" id="KW-0862">Zinc</keyword>
<evidence type="ECO:0000256" key="2">
    <source>
        <dbReference type="ARBA" id="ARBA00022771"/>
    </source>
</evidence>
<keyword evidence="2 4" id="KW-0863">Zinc-finger</keyword>
<dbReference type="PANTHER" id="PTHR12683">
    <property type="entry name" value="CDK-ACTIVATING KINASE ASSEMBLY FACTOR MAT1"/>
    <property type="match status" value="1"/>
</dbReference>
<evidence type="ECO:0000256" key="4">
    <source>
        <dbReference type="PROSITE-ProRule" id="PRU00175"/>
    </source>
</evidence>
<dbReference type="Pfam" id="PF06391">
    <property type="entry name" value="MAT1"/>
    <property type="match status" value="1"/>
</dbReference>
<evidence type="ECO:0000256" key="3">
    <source>
        <dbReference type="ARBA" id="ARBA00022833"/>
    </source>
</evidence>
<dbReference type="InterPro" id="IPR001841">
    <property type="entry name" value="Znf_RING"/>
</dbReference>
<dbReference type="InterPro" id="IPR015877">
    <property type="entry name" value="MAT1_centre"/>
</dbReference>
<protein>
    <recommendedName>
        <fullName evidence="6">RING-type domain-containing protein</fullName>
    </recommendedName>
</protein>
<comment type="caution">
    <text evidence="7">The sequence shown here is derived from an EMBL/GenBank/DDBJ whole genome shotgun (WGS) entry which is preliminary data.</text>
</comment>
<dbReference type="GO" id="GO:0006357">
    <property type="term" value="P:regulation of transcription by RNA polymerase II"/>
    <property type="evidence" value="ECO:0007669"/>
    <property type="project" value="TreeGrafter"/>
</dbReference>